<dbReference type="Proteomes" id="UP000265520">
    <property type="component" value="Unassembled WGS sequence"/>
</dbReference>
<organism evidence="2 3">
    <name type="scientific">Trifolium medium</name>
    <dbReference type="NCBI Taxonomy" id="97028"/>
    <lineage>
        <taxon>Eukaryota</taxon>
        <taxon>Viridiplantae</taxon>
        <taxon>Streptophyta</taxon>
        <taxon>Embryophyta</taxon>
        <taxon>Tracheophyta</taxon>
        <taxon>Spermatophyta</taxon>
        <taxon>Magnoliopsida</taxon>
        <taxon>eudicotyledons</taxon>
        <taxon>Gunneridae</taxon>
        <taxon>Pentapetalae</taxon>
        <taxon>rosids</taxon>
        <taxon>fabids</taxon>
        <taxon>Fabales</taxon>
        <taxon>Fabaceae</taxon>
        <taxon>Papilionoideae</taxon>
        <taxon>50 kb inversion clade</taxon>
        <taxon>NPAAA clade</taxon>
        <taxon>Hologalegina</taxon>
        <taxon>IRL clade</taxon>
        <taxon>Trifolieae</taxon>
        <taxon>Trifolium</taxon>
    </lineage>
</organism>
<evidence type="ECO:0000313" key="2">
    <source>
        <dbReference type="EMBL" id="MCH93742.1"/>
    </source>
</evidence>
<dbReference type="InterPro" id="IPR052929">
    <property type="entry name" value="RNase_H-like_EbsB-rel"/>
</dbReference>
<accession>A0A392N2E8</accession>
<dbReference type="PANTHER" id="PTHR47074:SF48">
    <property type="entry name" value="POLYNUCLEOTIDYL TRANSFERASE, RIBONUCLEASE H-LIKE SUPERFAMILY PROTEIN"/>
    <property type="match status" value="1"/>
</dbReference>
<dbReference type="PANTHER" id="PTHR47074">
    <property type="entry name" value="BNAC02G40300D PROTEIN"/>
    <property type="match status" value="1"/>
</dbReference>
<dbReference type="GO" id="GO:0004523">
    <property type="term" value="F:RNA-DNA hybrid ribonuclease activity"/>
    <property type="evidence" value="ECO:0007669"/>
    <property type="project" value="InterPro"/>
</dbReference>
<dbReference type="GO" id="GO:0003677">
    <property type="term" value="F:DNA binding"/>
    <property type="evidence" value="ECO:0007669"/>
    <property type="project" value="UniProtKB-KW"/>
</dbReference>
<keyword evidence="3" id="KW-1185">Reference proteome</keyword>
<feature type="domain" description="RNase H type-1" evidence="1">
    <location>
        <begin position="2"/>
        <end position="109"/>
    </location>
</feature>
<dbReference type="AlphaFoldDB" id="A0A392N2E8"/>
<feature type="non-terminal residue" evidence="2">
    <location>
        <position position="1"/>
    </location>
</feature>
<evidence type="ECO:0000259" key="1">
    <source>
        <dbReference type="Pfam" id="PF13456"/>
    </source>
</evidence>
<sequence>IGTCIWDDEGRFVLAKTEWFSPVVDIDIGEAMGLLLALKWVQDPQLSNVDFELDSKRVVDKLHGKKVDISELGDIVSNCKQIFNSYFTNSRVEFIKRQANEAAHALANVAPSLPSFHISIDIPACIQNIIMNEML</sequence>
<dbReference type="InterPro" id="IPR012337">
    <property type="entry name" value="RNaseH-like_sf"/>
</dbReference>
<name>A0A392N2E8_9FABA</name>
<dbReference type="CDD" id="cd06222">
    <property type="entry name" value="RNase_H_like"/>
    <property type="match status" value="1"/>
</dbReference>
<dbReference type="InterPro" id="IPR036397">
    <property type="entry name" value="RNaseH_sf"/>
</dbReference>
<comment type="caution">
    <text evidence="2">The sequence shown here is derived from an EMBL/GenBank/DDBJ whole genome shotgun (WGS) entry which is preliminary data.</text>
</comment>
<dbReference type="InterPro" id="IPR002156">
    <property type="entry name" value="RNaseH_domain"/>
</dbReference>
<protein>
    <submittedName>
        <fullName evidence="2">Replication protein A 70 kDa dna-binding subunit</fullName>
    </submittedName>
</protein>
<keyword evidence="2" id="KW-0238">DNA-binding</keyword>
<evidence type="ECO:0000313" key="3">
    <source>
        <dbReference type="Proteomes" id="UP000265520"/>
    </source>
</evidence>
<dbReference type="EMBL" id="LXQA010025683">
    <property type="protein sequence ID" value="MCH93742.1"/>
    <property type="molecule type" value="Genomic_DNA"/>
</dbReference>
<proteinExistence type="predicted"/>
<dbReference type="Gene3D" id="3.30.420.10">
    <property type="entry name" value="Ribonuclease H-like superfamily/Ribonuclease H"/>
    <property type="match status" value="1"/>
</dbReference>
<gene>
    <name evidence="2" type="ORF">A2U01_0014695</name>
</gene>
<dbReference type="Pfam" id="PF13456">
    <property type="entry name" value="RVT_3"/>
    <property type="match status" value="1"/>
</dbReference>
<dbReference type="InterPro" id="IPR044730">
    <property type="entry name" value="RNase_H-like_dom_plant"/>
</dbReference>
<dbReference type="SUPFAM" id="SSF53098">
    <property type="entry name" value="Ribonuclease H-like"/>
    <property type="match status" value="1"/>
</dbReference>
<reference evidence="2 3" key="1">
    <citation type="journal article" date="2018" name="Front. Plant Sci.">
        <title>Red Clover (Trifolium pratense) and Zigzag Clover (T. medium) - A Picture of Genomic Similarities and Differences.</title>
        <authorList>
            <person name="Dluhosova J."/>
            <person name="Istvanek J."/>
            <person name="Nedelnik J."/>
            <person name="Repkova J."/>
        </authorList>
    </citation>
    <scope>NUCLEOTIDE SEQUENCE [LARGE SCALE GENOMIC DNA]</scope>
    <source>
        <strain evidence="3">cv. 10/8</strain>
        <tissue evidence="2">Leaf</tissue>
    </source>
</reference>